<dbReference type="PANTHER" id="PTHR34322">
    <property type="entry name" value="TRANSPOSASE, Y1_TNP DOMAIN-CONTAINING"/>
    <property type="match status" value="1"/>
</dbReference>
<name>A0A1G1VA64_9BACT</name>
<dbReference type="AlphaFoldDB" id="A0A1G1VA64"/>
<dbReference type="STRING" id="1797516.A3D26_01895"/>
<feature type="domain" description="Transposase IS200-like" evidence="1">
    <location>
        <begin position="9"/>
        <end position="145"/>
    </location>
</feature>
<dbReference type="Gene3D" id="3.30.70.1290">
    <property type="entry name" value="Transposase IS200-like"/>
    <property type="match status" value="1"/>
</dbReference>
<evidence type="ECO:0000313" key="3">
    <source>
        <dbReference type="Proteomes" id="UP000178319"/>
    </source>
</evidence>
<evidence type="ECO:0000313" key="2">
    <source>
        <dbReference type="EMBL" id="OGY12358.1"/>
    </source>
</evidence>
<sequence length="215" mass="25393">MPQRFIPYVVGNFYHVYNRGVEKRVTFMSRRDHERFLETLYYYQFSDPKPKFSTLHRFKTVDFEKNPKIIDIVCYCFMPNHYHLLVRPLEDGAVQEFMKKVSDSYTRYFNTKHSRVGPLFQGAYKAVAVETDEQLLQLSRYIHLNPYISGLVKNLVDFAYSSYASFIGGSTSLCAKEPVLEFFQNRGKYRDFVEDYTDYAVSVSSFKEQLIDSEE</sequence>
<gene>
    <name evidence="2" type="ORF">A3D26_01895</name>
</gene>
<dbReference type="GO" id="GO:0004803">
    <property type="term" value="F:transposase activity"/>
    <property type="evidence" value="ECO:0007669"/>
    <property type="project" value="InterPro"/>
</dbReference>
<dbReference type="GO" id="GO:0003677">
    <property type="term" value="F:DNA binding"/>
    <property type="evidence" value="ECO:0007669"/>
    <property type="project" value="InterPro"/>
</dbReference>
<accession>A0A1G1VA64</accession>
<dbReference type="Pfam" id="PF01797">
    <property type="entry name" value="Y1_Tnp"/>
    <property type="match status" value="1"/>
</dbReference>
<dbReference type="SMART" id="SM01321">
    <property type="entry name" value="Y1_Tnp"/>
    <property type="match status" value="1"/>
</dbReference>
<proteinExistence type="predicted"/>
<comment type="caution">
    <text evidence="2">The sequence shown here is derived from an EMBL/GenBank/DDBJ whole genome shotgun (WGS) entry which is preliminary data.</text>
</comment>
<organism evidence="2 3">
    <name type="scientific">Candidatus Blackburnbacteria bacterium RIFCSPHIGHO2_02_FULL_44_20</name>
    <dbReference type="NCBI Taxonomy" id="1797516"/>
    <lineage>
        <taxon>Bacteria</taxon>
        <taxon>Candidatus Blackburniibacteriota</taxon>
    </lineage>
</organism>
<dbReference type="PANTHER" id="PTHR34322:SF2">
    <property type="entry name" value="TRANSPOSASE IS200-LIKE DOMAIN-CONTAINING PROTEIN"/>
    <property type="match status" value="1"/>
</dbReference>
<dbReference type="EMBL" id="MHBZ01000001">
    <property type="protein sequence ID" value="OGY12358.1"/>
    <property type="molecule type" value="Genomic_DNA"/>
</dbReference>
<protein>
    <recommendedName>
        <fullName evidence="1">Transposase IS200-like domain-containing protein</fullName>
    </recommendedName>
</protein>
<reference evidence="2 3" key="1">
    <citation type="journal article" date="2016" name="Nat. Commun.">
        <title>Thousands of microbial genomes shed light on interconnected biogeochemical processes in an aquifer system.</title>
        <authorList>
            <person name="Anantharaman K."/>
            <person name="Brown C.T."/>
            <person name="Hug L.A."/>
            <person name="Sharon I."/>
            <person name="Castelle C.J."/>
            <person name="Probst A.J."/>
            <person name="Thomas B.C."/>
            <person name="Singh A."/>
            <person name="Wilkins M.J."/>
            <person name="Karaoz U."/>
            <person name="Brodie E.L."/>
            <person name="Williams K.H."/>
            <person name="Hubbard S.S."/>
            <person name="Banfield J.F."/>
        </authorList>
    </citation>
    <scope>NUCLEOTIDE SEQUENCE [LARGE SCALE GENOMIC DNA]</scope>
</reference>
<dbReference type="InterPro" id="IPR002686">
    <property type="entry name" value="Transposase_17"/>
</dbReference>
<evidence type="ECO:0000259" key="1">
    <source>
        <dbReference type="SMART" id="SM01321"/>
    </source>
</evidence>
<dbReference type="GO" id="GO:0006313">
    <property type="term" value="P:DNA transposition"/>
    <property type="evidence" value="ECO:0007669"/>
    <property type="project" value="InterPro"/>
</dbReference>
<dbReference type="SUPFAM" id="SSF143422">
    <property type="entry name" value="Transposase IS200-like"/>
    <property type="match status" value="1"/>
</dbReference>
<dbReference type="InterPro" id="IPR036515">
    <property type="entry name" value="Transposase_17_sf"/>
</dbReference>
<dbReference type="Proteomes" id="UP000178319">
    <property type="component" value="Unassembled WGS sequence"/>
</dbReference>